<evidence type="ECO:0000256" key="1">
    <source>
        <dbReference type="SAM" id="MobiDB-lite"/>
    </source>
</evidence>
<feature type="compositionally biased region" description="Polar residues" evidence="1">
    <location>
        <begin position="75"/>
        <end position="114"/>
    </location>
</feature>
<comment type="caution">
    <text evidence="3">The sequence shown here is derived from an EMBL/GenBank/DDBJ whole genome shotgun (WGS) entry which is preliminary data.</text>
</comment>
<accession>A0A835L6V2</accession>
<dbReference type="Proteomes" id="UP000648187">
    <property type="component" value="Unassembled WGS sequence"/>
</dbReference>
<name>A0A835L6V2_SPOEX</name>
<keyword evidence="2" id="KW-0812">Transmembrane</keyword>
<feature type="transmembrane region" description="Helical" evidence="2">
    <location>
        <begin position="21"/>
        <end position="41"/>
    </location>
</feature>
<keyword evidence="2" id="KW-1133">Transmembrane helix</keyword>
<dbReference type="EMBL" id="JACKWZ010000037">
    <property type="protein sequence ID" value="KAF9419969.1"/>
    <property type="molecule type" value="Genomic_DNA"/>
</dbReference>
<keyword evidence="4" id="KW-1185">Reference proteome</keyword>
<evidence type="ECO:0000313" key="4">
    <source>
        <dbReference type="Proteomes" id="UP000648187"/>
    </source>
</evidence>
<sequence length="114" mass="12930">MNTPATKSAESVLKRQNTVEWWYFGPIILAIVMFLLMGTIFERRIEAFYHRILERRQTHLAQQTENQAAPLFGGRTTSLHTVKTPSQRTIGSYRAGSSSTDNNQQVEITSSCIP</sequence>
<proteinExistence type="predicted"/>
<protein>
    <submittedName>
        <fullName evidence="3">Uncharacterized protein</fullName>
    </submittedName>
</protein>
<evidence type="ECO:0000313" key="3">
    <source>
        <dbReference type="EMBL" id="KAF9419969.1"/>
    </source>
</evidence>
<evidence type="ECO:0000256" key="2">
    <source>
        <dbReference type="SAM" id="Phobius"/>
    </source>
</evidence>
<gene>
    <name evidence="3" type="ORF">HW555_003681</name>
</gene>
<organism evidence="3 4">
    <name type="scientific">Spodoptera exigua</name>
    <name type="common">Beet armyworm</name>
    <name type="synonym">Noctua fulgens</name>
    <dbReference type="NCBI Taxonomy" id="7107"/>
    <lineage>
        <taxon>Eukaryota</taxon>
        <taxon>Metazoa</taxon>
        <taxon>Ecdysozoa</taxon>
        <taxon>Arthropoda</taxon>
        <taxon>Hexapoda</taxon>
        <taxon>Insecta</taxon>
        <taxon>Pterygota</taxon>
        <taxon>Neoptera</taxon>
        <taxon>Endopterygota</taxon>
        <taxon>Lepidoptera</taxon>
        <taxon>Glossata</taxon>
        <taxon>Ditrysia</taxon>
        <taxon>Noctuoidea</taxon>
        <taxon>Noctuidae</taxon>
        <taxon>Amphipyrinae</taxon>
        <taxon>Spodoptera</taxon>
    </lineage>
</organism>
<reference evidence="3" key="1">
    <citation type="submission" date="2020-08" db="EMBL/GenBank/DDBJ databases">
        <title>Spodoptera exigua strain:BAW_Kor-Di-RS1 Genome sequencing and assembly.</title>
        <authorList>
            <person name="Kim J."/>
            <person name="Nam H.Y."/>
            <person name="Kwon M."/>
            <person name="Choi J.H."/>
            <person name="Cho S.R."/>
            <person name="Kim G.-H."/>
        </authorList>
    </citation>
    <scope>NUCLEOTIDE SEQUENCE</scope>
    <source>
        <strain evidence="3">BAW_Kor-Di-RS1</strain>
        <tissue evidence="3">Whole-body</tissue>
    </source>
</reference>
<dbReference type="AlphaFoldDB" id="A0A835L6V2"/>
<feature type="region of interest" description="Disordered" evidence="1">
    <location>
        <begin position="72"/>
        <end position="114"/>
    </location>
</feature>
<keyword evidence="2" id="KW-0472">Membrane</keyword>